<dbReference type="InterPro" id="IPR036826">
    <property type="entry name" value="Cyt_f_lg_dom_sf"/>
</dbReference>
<keyword evidence="7" id="KW-0408">Iron</keyword>
<keyword evidence="7" id="KW-0479">Metal-binding</keyword>
<dbReference type="PROSITE" id="PS51010">
    <property type="entry name" value="CYTF"/>
    <property type="match status" value="1"/>
</dbReference>
<evidence type="ECO:0000256" key="1">
    <source>
        <dbReference type="ARBA" id="ARBA00004370"/>
    </source>
</evidence>
<proteinExistence type="predicted"/>
<sequence length="407" mass="41688">MCIAGVVGFLASSSATSLHTASPVATRVAGRTVAPATMPVARAPAALTAAPYGVEAEVEEAARPVGYAYETPAQTHSWTTVLAGVLAVPLAALGLNSLTKKGTAKAKSRGLLVNIDDLVTVGKQAAVAGAAAAALAGPAAAYPIFAQQGYANPREATGRLVCANCHLAQKETEIELPQAVLPDQVFEAVAKVPTLGADVSKSVDASAFLAPVAAASLTAPAFDPLGLSLGWIGLPDEVNTVINEKAGAFAPLVSFMLFIAINNAFNNFRREQEAKAAAAAGKAITEAAERTVRAVTPEQWGKLAVCVLIDLAGNGSFLLPGLGELSDVVYGPLEGVLLTQLFKSQALGAVGLVEETLPFTDEIPTATVGWVLETFFAESPLGSLFGLQHPEDRKAAAEAAKDAPKAE</sequence>
<evidence type="ECO:0000313" key="9">
    <source>
        <dbReference type="EMBL" id="CAE0820739.1"/>
    </source>
</evidence>
<dbReference type="GO" id="GO:0020037">
    <property type="term" value="F:heme binding"/>
    <property type="evidence" value="ECO:0007669"/>
    <property type="project" value="InterPro"/>
</dbReference>
<evidence type="ECO:0000256" key="6">
    <source>
        <dbReference type="ARBA" id="ARBA00023136"/>
    </source>
</evidence>
<evidence type="ECO:0000256" key="5">
    <source>
        <dbReference type="ARBA" id="ARBA00023078"/>
    </source>
</evidence>
<dbReference type="GO" id="GO:0042651">
    <property type="term" value="C:thylakoid membrane"/>
    <property type="evidence" value="ECO:0007669"/>
    <property type="project" value="InterPro"/>
</dbReference>
<dbReference type="PRINTS" id="PR00610">
    <property type="entry name" value="CYTOCHROMEF"/>
</dbReference>
<dbReference type="InterPro" id="IPR024094">
    <property type="entry name" value="Cyt_f_lg_dom"/>
</dbReference>
<dbReference type="SUPFAM" id="SSF49441">
    <property type="entry name" value="Cytochrome f, large domain"/>
    <property type="match status" value="1"/>
</dbReference>
<accession>A0A7S4FZY7</accession>
<feature type="binding site" description="covalent" evidence="7">
    <location>
        <position position="165"/>
    </location>
    <ligand>
        <name>heme</name>
        <dbReference type="ChEBI" id="CHEBI:30413"/>
    </ligand>
</feature>
<keyword evidence="3" id="KW-0812">Transmembrane</keyword>
<feature type="binding site" description="axial binding residue" evidence="7">
    <location>
        <position position="142"/>
    </location>
    <ligand>
        <name>heme</name>
        <dbReference type="ChEBI" id="CHEBI:30413"/>
    </ligand>
    <ligandPart>
        <name>Fe</name>
        <dbReference type="ChEBI" id="CHEBI:18248"/>
    </ligandPart>
</feature>
<evidence type="ECO:0000256" key="3">
    <source>
        <dbReference type="ARBA" id="ARBA00022692"/>
    </source>
</evidence>
<keyword evidence="4" id="KW-1133">Transmembrane helix</keyword>
<evidence type="ECO:0000256" key="7">
    <source>
        <dbReference type="PIRSR" id="PIRSR602325-50"/>
    </source>
</evidence>
<evidence type="ECO:0000256" key="2">
    <source>
        <dbReference type="ARBA" id="ARBA00022531"/>
    </source>
</evidence>
<dbReference type="GO" id="GO:0009055">
    <property type="term" value="F:electron transfer activity"/>
    <property type="evidence" value="ECO:0007669"/>
    <property type="project" value="InterPro"/>
</dbReference>
<feature type="domain" description="Cytochrome f large" evidence="8">
    <location>
        <begin position="142"/>
        <end position="194"/>
    </location>
</feature>
<comment type="subcellular location">
    <subcellularLocation>
        <location evidence="1">Membrane</location>
    </subcellularLocation>
</comment>
<keyword evidence="6" id="KW-0472">Membrane</keyword>
<keyword evidence="7" id="KW-0349">Heme</keyword>
<keyword evidence="5" id="KW-0793">Thylakoid</keyword>
<dbReference type="PANTHER" id="PTHR33288">
    <property type="match status" value="1"/>
</dbReference>
<gene>
    <name evidence="9" type="ORF">EGYM00163_LOCUS31911</name>
</gene>
<dbReference type="Pfam" id="PF16639">
    <property type="entry name" value="Apocytochr_F_N"/>
    <property type="match status" value="1"/>
</dbReference>
<comment type="cofactor">
    <cofactor evidence="7">
        <name>heme</name>
        <dbReference type="ChEBI" id="CHEBI:30413"/>
    </cofactor>
    <text evidence="7">Binds 1 heme group covalently.</text>
</comment>
<dbReference type="GO" id="GO:0005506">
    <property type="term" value="F:iron ion binding"/>
    <property type="evidence" value="ECO:0007669"/>
    <property type="project" value="InterPro"/>
</dbReference>
<feature type="binding site" description="covalent" evidence="7">
    <location>
        <position position="162"/>
    </location>
    <ligand>
        <name>heme</name>
        <dbReference type="ChEBI" id="CHEBI:30413"/>
    </ligand>
</feature>
<dbReference type="EMBL" id="HBJA01091759">
    <property type="protein sequence ID" value="CAE0820739.1"/>
    <property type="molecule type" value="Transcribed_RNA"/>
</dbReference>
<dbReference type="InterPro" id="IPR002325">
    <property type="entry name" value="Cyt_f"/>
</dbReference>
<organism evidence="9">
    <name type="scientific">Eutreptiella gymnastica</name>
    <dbReference type="NCBI Taxonomy" id="73025"/>
    <lineage>
        <taxon>Eukaryota</taxon>
        <taxon>Discoba</taxon>
        <taxon>Euglenozoa</taxon>
        <taxon>Euglenida</taxon>
        <taxon>Spirocuta</taxon>
        <taxon>Euglenophyceae</taxon>
        <taxon>Eutreptiales</taxon>
        <taxon>Eutreptiaceae</taxon>
        <taxon>Eutreptiella</taxon>
    </lineage>
</organism>
<reference evidence="9" key="1">
    <citation type="submission" date="2021-01" db="EMBL/GenBank/DDBJ databases">
        <authorList>
            <person name="Corre E."/>
            <person name="Pelletier E."/>
            <person name="Niang G."/>
            <person name="Scheremetjew M."/>
            <person name="Finn R."/>
            <person name="Kale V."/>
            <person name="Holt S."/>
            <person name="Cochrane G."/>
            <person name="Meng A."/>
            <person name="Brown T."/>
            <person name="Cohen L."/>
        </authorList>
    </citation>
    <scope>NUCLEOTIDE SEQUENCE</scope>
    <source>
        <strain evidence="9">CCMP1594</strain>
    </source>
</reference>
<keyword evidence="2" id="KW-0602">Photosynthesis</keyword>
<evidence type="ECO:0000259" key="8">
    <source>
        <dbReference type="Pfam" id="PF16639"/>
    </source>
</evidence>
<dbReference type="PANTHER" id="PTHR33288:SF10">
    <property type="entry name" value="CYTOCHROME F"/>
    <property type="match status" value="1"/>
</dbReference>
<protein>
    <recommendedName>
        <fullName evidence="8">Cytochrome f large domain-containing protein</fullName>
    </recommendedName>
</protein>
<feature type="binding site" description="axial binding residue" evidence="7">
    <location>
        <position position="166"/>
    </location>
    <ligand>
        <name>heme</name>
        <dbReference type="ChEBI" id="CHEBI:30413"/>
    </ligand>
    <ligandPart>
        <name>Fe</name>
        <dbReference type="ChEBI" id="CHEBI:18248"/>
    </ligandPart>
</feature>
<dbReference type="Gene3D" id="2.60.40.830">
    <property type="entry name" value="Cytochrome f large domain"/>
    <property type="match status" value="1"/>
</dbReference>
<dbReference type="GO" id="GO:0015979">
    <property type="term" value="P:photosynthesis"/>
    <property type="evidence" value="ECO:0007669"/>
    <property type="project" value="UniProtKB-KW"/>
</dbReference>
<name>A0A7S4FZY7_9EUGL</name>
<dbReference type="AlphaFoldDB" id="A0A7S4FZY7"/>
<evidence type="ECO:0000256" key="4">
    <source>
        <dbReference type="ARBA" id="ARBA00022989"/>
    </source>
</evidence>